<name>A0A8H5BHU6_9AGAR</name>
<feature type="compositionally biased region" description="Basic and acidic residues" evidence="1">
    <location>
        <begin position="170"/>
        <end position="183"/>
    </location>
</feature>
<dbReference type="AlphaFoldDB" id="A0A8H5BHU6"/>
<accession>A0A8H5BHU6</accession>
<feature type="compositionally biased region" description="Polar residues" evidence="1">
    <location>
        <begin position="141"/>
        <end position="161"/>
    </location>
</feature>
<protein>
    <submittedName>
        <fullName evidence="2">Uncharacterized protein</fullName>
    </submittedName>
</protein>
<comment type="caution">
    <text evidence="2">The sequence shown here is derived from an EMBL/GenBank/DDBJ whole genome shotgun (WGS) entry which is preliminary data.</text>
</comment>
<reference evidence="2 3" key="1">
    <citation type="journal article" date="2020" name="ISME J.">
        <title>Uncovering the hidden diversity of litter-decomposition mechanisms in mushroom-forming fungi.</title>
        <authorList>
            <person name="Floudas D."/>
            <person name="Bentzer J."/>
            <person name="Ahren D."/>
            <person name="Johansson T."/>
            <person name="Persson P."/>
            <person name="Tunlid A."/>
        </authorList>
    </citation>
    <scope>NUCLEOTIDE SEQUENCE [LARGE SCALE GENOMIC DNA]</scope>
    <source>
        <strain evidence="2 3">CBS 291.85</strain>
    </source>
</reference>
<feature type="compositionally biased region" description="Polar residues" evidence="1">
    <location>
        <begin position="54"/>
        <end position="83"/>
    </location>
</feature>
<dbReference type="Proteomes" id="UP000559256">
    <property type="component" value="Unassembled WGS sequence"/>
</dbReference>
<gene>
    <name evidence="2" type="ORF">D9758_019075</name>
</gene>
<feature type="region of interest" description="Disordered" evidence="1">
    <location>
        <begin position="120"/>
        <end position="193"/>
    </location>
</feature>
<sequence>MLEQAMPTDFGLDLTVRGVESRGTDAVYINLWYSAASWVSARSQPEAPYAVRNMQNTPSSTMQPVNSAPSSPPFTNTTGSPSGNAVDPRSKGPMDFVSNPQNIIPVSSFSTLSHALDETKLGRKPAPSSPTPASPGGKALDTQSKGPNPSANARDTPSKDTTFIYCDGKGPQRREKKEWERKYTGVFPASPKK</sequence>
<organism evidence="2 3">
    <name type="scientific">Tetrapyrgos nigripes</name>
    <dbReference type="NCBI Taxonomy" id="182062"/>
    <lineage>
        <taxon>Eukaryota</taxon>
        <taxon>Fungi</taxon>
        <taxon>Dikarya</taxon>
        <taxon>Basidiomycota</taxon>
        <taxon>Agaricomycotina</taxon>
        <taxon>Agaricomycetes</taxon>
        <taxon>Agaricomycetidae</taxon>
        <taxon>Agaricales</taxon>
        <taxon>Marasmiineae</taxon>
        <taxon>Marasmiaceae</taxon>
        <taxon>Tetrapyrgos</taxon>
    </lineage>
</organism>
<dbReference type="EMBL" id="JAACJM010000391">
    <property type="protein sequence ID" value="KAF5323660.1"/>
    <property type="molecule type" value="Genomic_DNA"/>
</dbReference>
<feature type="region of interest" description="Disordered" evidence="1">
    <location>
        <begin position="54"/>
        <end position="102"/>
    </location>
</feature>
<evidence type="ECO:0000256" key="1">
    <source>
        <dbReference type="SAM" id="MobiDB-lite"/>
    </source>
</evidence>
<keyword evidence="3" id="KW-1185">Reference proteome</keyword>
<proteinExistence type="predicted"/>
<evidence type="ECO:0000313" key="3">
    <source>
        <dbReference type="Proteomes" id="UP000559256"/>
    </source>
</evidence>
<evidence type="ECO:0000313" key="2">
    <source>
        <dbReference type="EMBL" id="KAF5323660.1"/>
    </source>
</evidence>